<evidence type="ECO:0000256" key="1">
    <source>
        <dbReference type="ARBA" id="ARBA00007920"/>
    </source>
</evidence>
<protein>
    <recommendedName>
        <fullName evidence="4">NACHT domain-containing protein</fullName>
    </recommendedName>
</protein>
<dbReference type="PANTHER" id="PTHR10039">
    <property type="entry name" value="AMELOGENIN"/>
    <property type="match status" value="1"/>
</dbReference>
<dbReference type="Pfam" id="PF12796">
    <property type="entry name" value="Ank_2"/>
    <property type="match status" value="3"/>
</dbReference>
<evidence type="ECO:0000256" key="3">
    <source>
        <dbReference type="PROSITE-ProRule" id="PRU00023"/>
    </source>
</evidence>
<evidence type="ECO:0000256" key="2">
    <source>
        <dbReference type="ARBA" id="ARBA00022737"/>
    </source>
</evidence>
<dbReference type="SMART" id="SM00248">
    <property type="entry name" value="ANK"/>
    <property type="match status" value="9"/>
</dbReference>
<dbReference type="Gene3D" id="3.40.50.300">
    <property type="entry name" value="P-loop containing nucleotide triphosphate hydrolases"/>
    <property type="match status" value="1"/>
</dbReference>
<dbReference type="InterPro" id="IPR007111">
    <property type="entry name" value="NACHT_NTPase"/>
</dbReference>
<feature type="repeat" description="ANK" evidence="3">
    <location>
        <begin position="946"/>
        <end position="975"/>
    </location>
</feature>
<feature type="repeat" description="ANK" evidence="3">
    <location>
        <begin position="909"/>
        <end position="941"/>
    </location>
</feature>
<keyword evidence="2" id="KW-0677">Repeat</keyword>
<dbReference type="PROSITE" id="PS50837">
    <property type="entry name" value="NACHT"/>
    <property type="match status" value="1"/>
</dbReference>
<dbReference type="Gene3D" id="3.40.50.1820">
    <property type="entry name" value="alpha/beta hydrolase"/>
    <property type="match status" value="1"/>
</dbReference>
<dbReference type="Pfam" id="PF00023">
    <property type="entry name" value="Ank"/>
    <property type="match status" value="2"/>
</dbReference>
<dbReference type="Pfam" id="PF05057">
    <property type="entry name" value="DUF676"/>
    <property type="match status" value="1"/>
</dbReference>
<dbReference type="Pfam" id="PF22939">
    <property type="entry name" value="WHD_GPIID"/>
    <property type="match status" value="1"/>
</dbReference>
<gene>
    <name evidence="5" type="ORF">QQS21_012549</name>
</gene>
<dbReference type="InterPro" id="IPR029058">
    <property type="entry name" value="AB_hydrolase_fold"/>
</dbReference>
<reference evidence="5" key="1">
    <citation type="submission" date="2023-06" db="EMBL/GenBank/DDBJ databases">
        <title>Conoideocrella luteorostrata (Hypocreales: Clavicipitaceae), a potential biocontrol fungus for elongate hemlock scale in United States Christmas tree production areas.</title>
        <authorList>
            <person name="Barrett H."/>
            <person name="Lovett B."/>
            <person name="Macias A.M."/>
            <person name="Stajich J.E."/>
            <person name="Kasson M.T."/>
        </authorList>
    </citation>
    <scope>NUCLEOTIDE SEQUENCE</scope>
    <source>
        <strain evidence="5">ARSEF 14590</strain>
    </source>
</reference>
<dbReference type="PRINTS" id="PR01415">
    <property type="entry name" value="ANKYRIN"/>
</dbReference>
<dbReference type="SUPFAM" id="SSF52540">
    <property type="entry name" value="P-loop containing nucleoside triphosphate hydrolases"/>
    <property type="match status" value="1"/>
</dbReference>
<evidence type="ECO:0000313" key="5">
    <source>
        <dbReference type="EMBL" id="KAK2589778.1"/>
    </source>
</evidence>
<feature type="repeat" description="ANK" evidence="3">
    <location>
        <begin position="1029"/>
        <end position="1061"/>
    </location>
</feature>
<feature type="repeat" description="ANK" evidence="3">
    <location>
        <begin position="1095"/>
        <end position="1127"/>
    </location>
</feature>
<feature type="repeat" description="ANK" evidence="3">
    <location>
        <begin position="843"/>
        <end position="875"/>
    </location>
</feature>
<dbReference type="InterPro" id="IPR056884">
    <property type="entry name" value="NPHP3-like_N"/>
</dbReference>
<proteinExistence type="inferred from homology"/>
<dbReference type="Gene3D" id="1.25.40.20">
    <property type="entry name" value="Ankyrin repeat-containing domain"/>
    <property type="match status" value="3"/>
</dbReference>
<evidence type="ECO:0000313" key="6">
    <source>
        <dbReference type="Proteomes" id="UP001251528"/>
    </source>
</evidence>
<name>A0AAJ0CAZ4_9HYPO</name>
<feature type="repeat" description="ANK" evidence="3">
    <location>
        <begin position="976"/>
        <end position="1008"/>
    </location>
</feature>
<keyword evidence="3" id="KW-0040">ANK repeat</keyword>
<dbReference type="SUPFAM" id="SSF53474">
    <property type="entry name" value="alpha/beta-Hydrolases"/>
    <property type="match status" value="1"/>
</dbReference>
<dbReference type="PROSITE" id="PS50297">
    <property type="entry name" value="ANK_REP_REGION"/>
    <property type="match status" value="5"/>
</dbReference>
<comment type="caution">
    <text evidence="5">The sequence shown here is derived from an EMBL/GenBank/DDBJ whole genome shotgun (WGS) entry which is preliminary data.</text>
</comment>
<dbReference type="InterPro" id="IPR036770">
    <property type="entry name" value="Ankyrin_rpt-contain_sf"/>
</dbReference>
<dbReference type="InterPro" id="IPR007751">
    <property type="entry name" value="DUF676_lipase-like"/>
</dbReference>
<dbReference type="InterPro" id="IPR054471">
    <property type="entry name" value="GPIID_WHD"/>
</dbReference>
<dbReference type="Proteomes" id="UP001251528">
    <property type="component" value="Unassembled WGS sequence"/>
</dbReference>
<dbReference type="AlphaFoldDB" id="A0AAJ0CAZ4"/>
<evidence type="ECO:0000259" key="4">
    <source>
        <dbReference type="PROSITE" id="PS50837"/>
    </source>
</evidence>
<dbReference type="InterPro" id="IPR002110">
    <property type="entry name" value="Ankyrin_rpt"/>
</dbReference>
<keyword evidence="6" id="KW-1185">Reference proteome</keyword>
<feature type="domain" description="NACHT" evidence="4">
    <location>
        <begin position="366"/>
        <end position="531"/>
    </location>
</feature>
<dbReference type="SUPFAM" id="SSF48403">
    <property type="entry name" value="Ankyrin repeat"/>
    <property type="match status" value="1"/>
</dbReference>
<dbReference type="InterPro" id="IPR027417">
    <property type="entry name" value="P-loop_NTPase"/>
</dbReference>
<dbReference type="PANTHER" id="PTHR10039:SF17">
    <property type="entry name" value="FUNGAL STAND N-TERMINAL GOODBYE DOMAIN-CONTAINING PROTEIN-RELATED"/>
    <property type="match status" value="1"/>
</dbReference>
<dbReference type="Pfam" id="PF24883">
    <property type="entry name" value="NPHP3_N"/>
    <property type="match status" value="1"/>
</dbReference>
<organism evidence="5 6">
    <name type="scientific">Conoideocrella luteorostrata</name>
    <dbReference type="NCBI Taxonomy" id="1105319"/>
    <lineage>
        <taxon>Eukaryota</taxon>
        <taxon>Fungi</taxon>
        <taxon>Dikarya</taxon>
        <taxon>Ascomycota</taxon>
        <taxon>Pezizomycotina</taxon>
        <taxon>Sordariomycetes</taxon>
        <taxon>Hypocreomycetidae</taxon>
        <taxon>Hypocreales</taxon>
        <taxon>Clavicipitaceae</taxon>
        <taxon>Conoideocrella</taxon>
    </lineage>
</organism>
<dbReference type="PROSITE" id="PS50088">
    <property type="entry name" value="ANK_REPEAT"/>
    <property type="match status" value="6"/>
</dbReference>
<comment type="similarity">
    <text evidence="1">Belongs to the putative lipase ROG1 family.</text>
</comment>
<accession>A0AAJ0CAZ4</accession>
<dbReference type="EMBL" id="JASWJB010000556">
    <property type="protein sequence ID" value="KAK2589778.1"/>
    <property type="molecule type" value="Genomic_DNA"/>
</dbReference>
<sequence>MSVPALKIVYNHPDSEIDIVAVHGLASTSVGSWTWKSPDDETKQVQWLSDRHMLPSFVPKSRILIFDFASKWAGNAPKQRLTLLGQELLDVLYQLRESEQTPDRRIMFIGHSFGGIVIEQALVLASASDSRYSRLLLPTVGVIFLGTPHRGTKSQIWATRAAKLFDMIGFGSHQDILIDLAENSPRLRDLLREFCIVANRLRLNIFCFFELLQSDMAGKLGSYFSYKEMVVSEYSACIDCFPSKGLNVDHFKLNKFPDAEDRNFRSVASEIQKIVEQNKDPVTRRRHPIEIVQDRSAFDAQKPEGKGFIQKLMLKATDPIIDKKEIERKKGGVVNGTCRWILCTREYTMWLNGIRIAGSSSHPQSQLLWLHGDAGRGKTHLSCFVIDQISHFIERSDDPLLITYFFCDATNTKRNTAAGVIRSLILQLLRQNPRLFSHVSAQFEEQGERLIQSFDALWASFLEMVRDSGVKCTYCVIDGIDEMKQDARSTILTAFSGSINPSRRPRKIEDGGSLRVLMASRPHTDIEEHLSTFPSISLSSDETSFGDIAIFVESKVKDLKARKKYPRSTTKFITQELTSRAEGTFLWVALACEELNKVSSVEAKRTIRHIPSGLPKVYQSILEQVSDENLGIVKKILGWVFVAFRPLLLEELHVACNVAEELGDGEDEIQFTIDCIGFCGSLISIQKTHFGDTVQLIHQSARDYLTERLSPNDKFYVDIAAMHTMVSNRCLKVINDYFSPRSKRNQTFFDYSARYVMHHARHADKDQSQGFDTRNPFFYENSDNSKAWLQYQQKLKGFVDSRTLTEFSSLHIASRWGVFALAKYLLSRGQQKSRHLLAQRDGWGATPLYYAAEKRFYEIAKLFIDEGADIHARGGVLGNILQAAAAGGDERIVDLLLSKDVDIDAEGGRYCSALQAAAAEGHKQIVERLLATGANVNLPHGGVFSSALQAAAAGGYIEIVELLLANGADVNCIGGRFVTALQAASAQGHTATVELLLEHNADVQAGGKRDSFWTFDFSQGDNYANNDSRHGFALQAAACRGHFQIVEILCQHGADVDAIDDYYGNALQAAATGGNVQIVDFIANRTLGINSEAGHYGFALQAAAALGHLQVVKLLVAKGADVRSSGGHYITALKAAQRCGHADIELFLQAQESAS</sequence>